<feature type="region of interest" description="Disordered" evidence="2">
    <location>
        <begin position="1795"/>
        <end position="1821"/>
    </location>
</feature>
<evidence type="ECO:0000313" key="4">
    <source>
        <dbReference type="Proteomes" id="UP000593906"/>
    </source>
</evidence>
<feature type="region of interest" description="Disordered" evidence="2">
    <location>
        <begin position="1833"/>
        <end position="1895"/>
    </location>
</feature>
<feature type="compositionally biased region" description="Polar residues" evidence="2">
    <location>
        <begin position="2218"/>
        <end position="2237"/>
    </location>
</feature>
<dbReference type="GO" id="GO:2000601">
    <property type="term" value="P:positive regulation of Arp2/3 complex-mediated actin nucleation"/>
    <property type="evidence" value="ECO:0007669"/>
    <property type="project" value="TreeGrafter"/>
</dbReference>
<gene>
    <name evidence="3" type="ORF">CPATCC_001028</name>
</gene>
<dbReference type="GO" id="GO:0034237">
    <property type="term" value="F:protein kinase A regulatory subunit binding"/>
    <property type="evidence" value="ECO:0007669"/>
    <property type="project" value="TreeGrafter"/>
</dbReference>
<dbReference type="GO" id="GO:0071933">
    <property type="term" value="F:Arp2/3 complex binding"/>
    <property type="evidence" value="ECO:0007669"/>
    <property type="project" value="TreeGrafter"/>
</dbReference>
<dbReference type="PANTHER" id="PTHR12902">
    <property type="entry name" value="WASP-1"/>
    <property type="match status" value="1"/>
</dbReference>
<comment type="similarity">
    <text evidence="1">Belongs to the SCAR/WAVE family.</text>
</comment>
<feature type="compositionally biased region" description="Polar residues" evidence="2">
    <location>
        <begin position="286"/>
        <end position="322"/>
    </location>
</feature>
<feature type="compositionally biased region" description="Polar residues" evidence="2">
    <location>
        <begin position="2250"/>
        <end position="2264"/>
    </location>
</feature>
<protein>
    <submittedName>
        <fullName evidence="3">Uncharacterized protein</fullName>
    </submittedName>
</protein>
<feature type="region of interest" description="Disordered" evidence="2">
    <location>
        <begin position="2131"/>
        <end position="2285"/>
    </location>
</feature>
<dbReference type="OMA" id="FNILECI"/>
<feature type="compositionally biased region" description="Low complexity" evidence="2">
    <location>
        <begin position="323"/>
        <end position="336"/>
    </location>
</feature>
<proteinExistence type="inferred from homology"/>
<dbReference type="InterPro" id="IPR028288">
    <property type="entry name" value="SCAR/WAVE_fam"/>
</dbReference>
<accession>A0A7S7RGJ9</accession>
<dbReference type="EMBL" id="CP044420">
    <property type="protein sequence ID" value="QOY42402.1"/>
    <property type="molecule type" value="Genomic_DNA"/>
</dbReference>
<name>A0A7S7RGJ9_CRYPV</name>
<dbReference type="PANTHER" id="PTHR12902:SF1">
    <property type="entry name" value="WISKOTT-ALDRICH SYNDROME PROTEIN FAMILY MEMBER"/>
    <property type="match status" value="1"/>
</dbReference>
<dbReference type="GO" id="GO:0030036">
    <property type="term" value="P:actin cytoskeleton organization"/>
    <property type="evidence" value="ECO:0007669"/>
    <property type="project" value="InterPro"/>
</dbReference>
<evidence type="ECO:0000313" key="3">
    <source>
        <dbReference type="EMBL" id="QOY42402.1"/>
    </source>
</evidence>
<dbReference type="GO" id="GO:0005856">
    <property type="term" value="C:cytoskeleton"/>
    <property type="evidence" value="ECO:0007669"/>
    <property type="project" value="UniProtKB-SubCell"/>
</dbReference>
<feature type="compositionally biased region" description="Low complexity" evidence="2">
    <location>
        <begin position="2265"/>
        <end position="2285"/>
    </location>
</feature>
<feature type="compositionally biased region" description="Low complexity" evidence="2">
    <location>
        <begin position="2238"/>
        <end position="2249"/>
    </location>
</feature>
<evidence type="ECO:0000256" key="2">
    <source>
        <dbReference type="SAM" id="MobiDB-lite"/>
    </source>
</evidence>
<feature type="region of interest" description="Disordered" evidence="2">
    <location>
        <begin position="69"/>
        <end position="387"/>
    </location>
</feature>
<feature type="compositionally biased region" description="Polar residues" evidence="2">
    <location>
        <begin position="345"/>
        <end position="362"/>
    </location>
</feature>
<dbReference type="VEuPathDB" id="CryptoDB:CPATCC_0031420"/>
<feature type="compositionally biased region" description="Basic and acidic residues" evidence="2">
    <location>
        <begin position="2170"/>
        <end position="2184"/>
    </location>
</feature>
<reference evidence="3 4" key="1">
    <citation type="submission" date="2019-09" db="EMBL/GenBank/DDBJ databases">
        <title>Consistent, comparative and evidence-based genome assembly and annotation for Cryptosporidium parvum, C. hominis and C. tyzzeri.</title>
        <authorList>
            <person name="Baptista R.P."/>
            <person name="Li Y."/>
            <person name="Sateriale A."/>
            <person name="Ansell B."/>
            <person name="Jex A."/>
            <person name="Sanders M."/>
            <person name="Brooks K."/>
            <person name="Tracey A."/>
            <person name="Berriman M."/>
            <person name="Striepen B."/>
            <person name="Cotton J.A."/>
            <person name="Kissinger J.C."/>
        </authorList>
    </citation>
    <scope>NUCLEOTIDE SEQUENCE [LARGE SCALE GENOMIC DNA]</scope>
    <source>
        <strain evidence="3 4">IOWA-ATCC</strain>
    </source>
</reference>
<feature type="compositionally biased region" description="Polar residues" evidence="2">
    <location>
        <begin position="99"/>
        <end position="139"/>
    </location>
</feature>
<feature type="compositionally biased region" description="Polar residues" evidence="2">
    <location>
        <begin position="69"/>
        <end position="79"/>
    </location>
</feature>
<sequence length="2285" mass="256027">MNGSKNRPSFSVKILLFFLTSGYLIFSPVVFGIGLSQEQTGFTGYDSPIQETSGLEATNYEARDYSTIFGQDASSSPESKTLGELSRVKSRSADRSPSLPYSQEPSMELENSISKSPSAFPNQSQQYSPVYEQSPSKNSRFVLKRENSLLGELSKSKSSSKSKSPQKKIPSKDKKRPLVVSLSSEASHSERSKSRSPSRSSSKSRSKSRSRSELSKSRTGYGGEMSISSPEISPVKTEKSRSKSRKESSKRPSTPESEFLKEQEVSSSQNMGNIIPLTAPDMSPSPKFSFNEVSPSNRVEASNIEASASPSTLLDQSIPQEASVSSPESSSLLSEELSVKEDGSLNATQMPSRKSSGTSESVSARPYTPVDEGSEFSTLLDGSLSSNEPIDTSHLPLEVASESSIGSNYMTLLSSLYGMQALSGVPLDFSEELFRIEILVSEALYNTGLSISNADVTLLTKRVALVDSSDKNNSFGAQVHPNSFEKIPSFPKVTFNFAECVYQLENILFHTRSFIKPVSMSHILKGCDHIRSSLNISKPIMENNEIFTKVIQYLILRIYNIGNHEILSIIHKRTSIPAILDLTVFEKLQKSLIEDFLSDSTSLPLPVEFWRTIFVQQLHSFNLYSKDLIGGLLDDHFGLMDILLDTMYSDPIKMCPYITSIVFYKVNPFKIEDIRINSAKIQTFCLIYLKNMGLNELVTLNKLNMPTLSRNSRLDQIAKQLAPGFEILPYFHPDFPKDGNDLTWETCYSIYSSVSMMLNSLQLDLIFPQISPLCTKITKKPPSPKFILGMFSRILDIPSTIQNSLLEIQDIDQIISSLSVQLKLPETHLREIYTDYIQGNPIKYLNTIYTILTKSLKFYFGFDSNQESNRQRNSNKTFEQLFLTRNISENTQMFERLNYWSTIHLYFLSFTMGIPNSSEILSGIYSFTPSNCESLLFSFFRRVSYSTRSSIADSLTLCITMYSVIYKNNISSVLVKNISIKELRDALNYKIGTWTPTQNEWMRSIYMVFENKLEIIPNISNIQTLSLTINEDFFNCFYSVNKYLHGMVTVTRFKDIKTPNLENRILNERSLGFNLCSSMSIGAHSTREEAIELRIISTVIEAVRQFGFKIDIEYIKEFINNYKLSNNSAFPSGRIILDNIISKFPNTLGTAIKKAFQANSSSSNSLPYFIQAERIISKTLESRGCFIQNKETSIDGRSFELSRDISISPGNKNVSYYNTINSCLSWKTFGYFNLISCYSVLVNSGTCESKDVILEAMVEIAERLEWPRELILLILSQDFSLSDSNVFQKIKQSTDQEEFEKYLQIIQDLIVHVEEHVNDFSWSEKSLSNPKDESYVLAEPSEVSISKSQTQKINYSFAFGFSKDSIGDYLRLWEYRKEIVLNQIMSFPVNPSLSLTKDEISSLLMDSSPQNINKFVNSKMTPFANKIKELCYKEPHGSFLCEIKTQIGLPPLKIYGKGSNMISTSISVMNPPKELGQENLLVLMIATPSKSSIKWEKLEPQSLLFLSVLMGPKWEKELKRYTQLSVKYFPYSGEYIRLTPPVFKIETKESIIQETSDLLDSSISASISRSPSTKMSKASVLPGVWHEHLGNISIQKLVDFSKFVPDNSNLLINIVWTLASAFNSLWVGGVELCQIDLKSIYAYLGSQNQQSLNMGKILDEFLEFGPNEENVHSLTNFVLHTLSPPLIRFSELGRSRVHSVTESSIEASQSKINECNDQLEVMNIFKNILSSTDLSGKIKGQNLETICREISEIDPTKLDCSSLAWARENSRIPNDLDKWPITDIPIVSPTLKQQEVEIPTSVNPNEEFSNPESKYSEQSRSLLESAPTIPVYIPPSAPSIPPSIPPPIRQSVRHPIPPSISASEPSAKEVVTEESQKKEFSPESPPSEESEVEGTSTNEIFDQASVDQGDSSVFVTNPILPPPPTSTIVKPYKPEDLNEFTLVKVPKGQLMNLHIYPRITGNLSEQRKFEIKELLTTLKGVAEELISKFTSWSASISRKHSSIVPDVNFKPSFIFVPPTPNNRADSPRILEKEFYIHESVFLFAREELQRIELPMQQIRNEDLVEVKMSRASLAFINNNKQAPPSITIPQAPSFPDIRPNISPISQAPSSIGGFNDNEISHLVSNIEKKPGKYKESIENTQRSSELSNSLEKKSDISLSSGSLGQGSESSQREMSSESVIKENSEENVSESQRSISPKSNLESENIQGLSNGHEYGYSTDSSITKGEKNNSNSLAQENSPNSDSNSHNSQPEMSSLKSESSLDFGSNTDLSSSDSKSVSGSNSGE</sequence>
<feature type="compositionally biased region" description="Basic and acidic residues" evidence="2">
    <location>
        <begin position="236"/>
        <end position="250"/>
    </location>
</feature>
<feature type="compositionally biased region" description="Basic and acidic residues" evidence="2">
    <location>
        <begin position="1866"/>
        <end position="1881"/>
    </location>
</feature>
<feature type="compositionally biased region" description="Polar residues" evidence="2">
    <location>
        <begin position="2189"/>
        <end position="2210"/>
    </location>
</feature>
<dbReference type="GO" id="GO:0003779">
    <property type="term" value="F:actin binding"/>
    <property type="evidence" value="ECO:0007669"/>
    <property type="project" value="UniProtKB-KW"/>
</dbReference>
<dbReference type="Proteomes" id="UP000593906">
    <property type="component" value="Chromosome 3"/>
</dbReference>
<feature type="compositionally biased region" description="Low complexity" evidence="2">
    <location>
        <begin position="2157"/>
        <end position="2169"/>
    </location>
</feature>
<feature type="compositionally biased region" description="Polar residues" evidence="2">
    <location>
        <begin position="1800"/>
        <end position="1821"/>
    </location>
</feature>
<organism evidence="3 4">
    <name type="scientific">Cryptosporidium parvum</name>
    <dbReference type="NCBI Taxonomy" id="5807"/>
    <lineage>
        <taxon>Eukaryota</taxon>
        <taxon>Sar</taxon>
        <taxon>Alveolata</taxon>
        <taxon>Apicomplexa</taxon>
        <taxon>Conoidasida</taxon>
        <taxon>Coccidia</taxon>
        <taxon>Eucoccidiorida</taxon>
        <taxon>Eimeriorina</taxon>
        <taxon>Cryptosporidiidae</taxon>
        <taxon>Cryptosporidium</taxon>
    </lineage>
</organism>
<evidence type="ECO:0000256" key="1">
    <source>
        <dbReference type="ARBA" id="ARBA00006993"/>
    </source>
</evidence>
<feature type="compositionally biased region" description="Pro residues" evidence="2">
    <location>
        <begin position="1833"/>
        <end position="1848"/>
    </location>
</feature>